<dbReference type="InterPro" id="IPR025345">
    <property type="entry name" value="DUF4249"/>
</dbReference>
<comment type="caution">
    <text evidence="1">The sequence shown here is derived from an EMBL/GenBank/DDBJ whole genome shotgun (WGS) entry which is preliminary data.</text>
</comment>
<evidence type="ECO:0000313" key="2">
    <source>
        <dbReference type="Proteomes" id="UP001196136"/>
    </source>
</evidence>
<dbReference type="EMBL" id="JAHZSV010000007">
    <property type="protein sequence ID" value="MBW8199604.1"/>
    <property type="molecule type" value="Genomic_DNA"/>
</dbReference>
<evidence type="ECO:0000313" key="1">
    <source>
        <dbReference type="EMBL" id="MBW8199604.1"/>
    </source>
</evidence>
<organism evidence="1 2">
    <name type="scientific">Flagellimonas abyssi</name>
    <dbReference type="NCBI Taxonomy" id="2864871"/>
    <lineage>
        <taxon>Bacteria</taxon>
        <taxon>Pseudomonadati</taxon>
        <taxon>Bacteroidota</taxon>
        <taxon>Flavobacteriia</taxon>
        <taxon>Flavobacteriales</taxon>
        <taxon>Flavobacteriaceae</taxon>
        <taxon>Flagellimonas</taxon>
    </lineage>
</organism>
<dbReference type="Proteomes" id="UP001196136">
    <property type="component" value="Unassembled WGS sequence"/>
</dbReference>
<proteinExistence type="predicted"/>
<protein>
    <submittedName>
        <fullName evidence="1">DUF4249 domain-containing protein</fullName>
    </submittedName>
</protein>
<dbReference type="Pfam" id="PF14054">
    <property type="entry name" value="DUF4249"/>
    <property type="match status" value="1"/>
</dbReference>
<reference evidence="1 2" key="1">
    <citation type="submission" date="2021-08" db="EMBL/GenBank/DDBJ databases">
        <title>Muricauda profundi sp. nov., a marine bacterium isolated from deep seawater of the Mariana Trench.</title>
        <authorList>
            <person name="Wei Y."/>
        </authorList>
    </citation>
    <scope>NUCLEOTIDE SEQUENCE [LARGE SCALE GENOMIC DNA]</scope>
    <source>
        <strain evidence="1 2">W52</strain>
    </source>
</reference>
<gene>
    <name evidence="1" type="ORF">K1F36_07170</name>
</gene>
<keyword evidence="2" id="KW-1185">Reference proteome</keyword>
<sequence length="396" mass="45281">MQVQQHIWLILLPLSIGSCVEPFEPEIINFESALVVEATITDENKLQEVLLSRTFPLDTTGIYAESGAVVQITDSEGTTFDFTHQGDGRYVSNASFAARNGIGYQLKIITTDGKEYISEEEMAPAPTQIDSLYAERDFKDGDANEGMFIYVDAFDASGENKYYRYEYEETYKIIAPLWNNEEWVIYDNGNLDVNLWDSEILAKDYEDRVCYASDTSRTVIQVASNNLDEELISKFPVRFIDRDNYILSHRYTILVRQYVQSYNAYTYYQMLEKFSSTENPFSQIQTGFFGGNIAAVENRLEKVLGFFEVSSTASKRLFFNYTDFFAGEPLPPYSTRCYYFIVTKPNEQVFYGLAKYFGPNEGQLDIVSQGTPLWVPPACGDCRELGSNVVPEFWVE</sequence>
<name>A0ABS7EPV0_9FLAO</name>
<accession>A0ABS7EPV0</accession>
<dbReference type="RefSeq" id="WP_220113206.1">
    <property type="nucleotide sequence ID" value="NZ_JAHZSV010000007.1"/>
</dbReference>